<evidence type="ECO:0000313" key="4">
    <source>
        <dbReference type="Proteomes" id="UP000199497"/>
    </source>
</evidence>
<dbReference type="InterPro" id="IPR023631">
    <property type="entry name" value="Amidase_dom"/>
</dbReference>
<evidence type="ECO:0000259" key="2">
    <source>
        <dbReference type="Pfam" id="PF01425"/>
    </source>
</evidence>
<dbReference type="EMBL" id="FNJR01000005">
    <property type="protein sequence ID" value="SDP56035.1"/>
    <property type="molecule type" value="Genomic_DNA"/>
</dbReference>
<dbReference type="Gene3D" id="3.90.1300.10">
    <property type="entry name" value="Amidase signature (AS) domain"/>
    <property type="match status" value="1"/>
</dbReference>
<dbReference type="PANTHER" id="PTHR11895:SF76">
    <property type="entry name" value="INDOLEACETAMIDE HYDROLASE"/>
    <property type="match status" value="1"/>
</dbReference>
<dbReference type="Proteomes" id="UP000199497">
    <property type="component" value="Unassembled WGS sequence"/>
</dbReference>
<dbReference type="AlphaFoldDB" id="A0A1H0TQG8"/>
<dbReference type="GO" id="GO:0003824">
    <property type="term" value="F:catalytic activity"/>
    <property type="evidence" value="ECO:0007669"/>
    <property type="project" value="InterPro"/>
</dbReference>
<reference evidence="4" key="1">
    <citation type="submission" date="2016-10" db="EMBL/GenBank/DDBJ databases">
        <authorList>
            <person name="Varghese N."/>
            <person name="Submissions S."/>
        </authorList>
    </citation>
    <scope>NUCLEOTIDE SEQUENCE [LARGE SCALE GENOMIC DNA]</scope>
    <source>
        <strain evidence="4">DSM 46732</strain>
    </source>
</reference>
<dbReference type="InterPro" id="IPR000120">
    <property type="entry name" value="Amidase"/>
</dbReference>
<dbReference type="PANTHER" id="PTHR11895">
    <property type="entry name" value="TRANSAMIDASE"/>
    <property type="match status" value="1"/>
</dbReference>
<dbReference type="STRING" id="405564.SAMN04487905_105209"/>
<evidence type="ECO:0000313" key="3">
    <source>
        <dbReference type="EMBL" id="SDP56035.1"/>
    </source>
</evidence>
<feature type="compositionally biased region" description="Low complexity" evidence="1">
    <location>
        <begin position="237"/>
        <end position="250"/>
    </location>
</feature>
<feature type="domain" description="Amidase" evidence="2">
    <location>
        <begin position="24"/>
        <end position="194"/>
    </location>
</feature>
<organism evidence="3 4">
    <name type="scientific">Actinopolyspora xinjiangensis</name>
    <dbReference type="NCBI Taxonomy" id="405564"/>
    <lineage>
        <taxon>Bacteria</taxon>
        <taxon>Bacillati</taxon>
        <taxon>Actinomycetota</taxon>
        <taxon>Actinomycetes</taxon>
        <taxon>Actinopolysporales</taxon>
        <taxon>Actinopolysporaceae</taxon>
        <taxon>Actinopolyspora</taxon>
    </lineage>
</organism>
<dbReference type="PROSITE" id="PS00571">
    <property type="entry name" value="AMIDASES"/>
    <property type="match status" value="1"/>
</dbReference>
<dbReference type="InterPro" id="IPR020556">
    <property type="entry name" value="Amidase_CS"/>
</dbReference>
<protein>
    <submittedName>
        <fullName evidence="3">Amidase</fullName>
    </submittedName>
</protein>
<sequence length="250" mass="25942">MNIREMSATALRAALRRRELSPREVLEAHLARVEERNPGINAIVTLTEQRARREAGEADRRLARGEPVGALHGLPMAHKDTHLTGGVRTTFGSPAMREHVPAEDELLVARLRAAGSIRLGKTNVPEFGAGSHTFNPVFGVTRNPHDPSRSAGGSSGGAAAALASGMQPLADGSDMGGSLRNPASFCGVVGLRPSPRAGAELPEPDTLVAALDAGTDGPHGGRRRVAAVGDGGRRRAGPALGAPARLDVGR</sequence>
<dbReference type="Pfam" id="PF01425">
    <property type="entry name" value="Amidase"/>
    <property type="match status" value="1"/>
</dbReference>
<proteinExistence type="predicted"/>
<gene>
    <name evidence="3" type="ORF">SAMN04487905_105209</name>
</gene>
<name>A0A1H0TQG8_9ACTN</name>
<accession>A0A1H0TQG8</accession>
<dbReference type="InterPro" id="IPR036928">
    <property type="entry name" value="AS_sf"/>
</dbReference>
<feature type="region of interest" description="Disordered" evidence="1">
    <location>
        <begin position="228"/>
        <end position="250"/>
    </location>
</feature>
<keyword evidence="4" id="KW-1185">Reference proteome</keyword>
<evidence type="ECO:0000256" key="1">
    <source>
        <dbReference type="SAM" id="MobiDB-lite"/>
    </source>
</evidence>
<dbReference type="SUPFAM" id="SSF75304">
    <property type="entry name" value="Amidase signature (AS) enzymes"/>
    <property type="match status" value="1"/>
</dbReference>